<accession>A0A183A521</accession>
<name>A0A183A521_9TREM</name>
<feature type="transmembrane region" description="Helical" evidence="2">
    <location>
        <begin position="534"/>
        <end position="552"/>
    </location>
</feature>
<evidence type="ECO:0000313" key="5">
    <source>
        <dbReference type="WBParaSite" id="ECPE_0000205601-mRNA-1"/>
    </source>
</evidence>
<feature type="transmembrane region" description="Helical" evidence="2">
    <location>
        <begin position="717"/>
        <end position="743"/>
    </location>
</feature>
<protein>
    <submittedName>
        <fullName evidence="5">RING-type domain-containing protein</fullName>
    </submittedName>
</protein>
<dbReference type="OrthoDB" id="6269290at2759"/>
<evidence type="ECO:0000256" key="1">
    <source>
        <dbReference type="SAM" id="MobiDB-lite"/>
    </source>
</evidence>
<feature type="transmembrane region" description="Helical" evidence="2">
    <location>
        <begin position="160"/>
        <end position="184"/>
    </location>
</feature>
<keyword evidence="2" id="KW-1133">Transmembrane helix</keyword>
<feature type="compositionally biased region" description="Polar residues" evidence="1">
    <location>
        <begin position="870"/>
        <end position="880"/>
    </location>
</feature>
<evidence type="ECO:0000313" key="3">
    <source>
        <dbReference type="EMBL" id="VDP65285.1"/>
    </source>
</evidence>
<proteinExistence type="predicted"/>
<feature type="compositionally biased region" description="Basic residues" evidence="1">
    <location>
        <begin position="274"/>
        <end position="293"/>
    </location>
</feature>
<feature type="region of interest" description="Disordered" evidence="1">
    <location>
        <begin position="50"/>
        <end position="77"/>
    </location>
</feature>
<sequence length="1242" mass="135563">MSTQTKHTKRANHDKHPPLVYWANAGRFNLTALLQTGRFYLDESGLLVAPNGTRYRIPSGPPEGRKPLRPDRPIDGRSEIASRQGDLFSSEQQDSSKLGQWSLTKTPHFSNDLLSSSTHKRIQNVWNRTDVQMGKTTLLGPEGISQTSSSALTTQLNWNVILLTVILSSIALVCNLALVVFLSWKLNRFRKSPMHSTQTTSSQRGHSNPLVHFPSISNEVENLDRCHCLHSRFSSAADPTRVVVPGFNAKSGTCPAHMFVQDPRTFHSRLSRRYRSRRGRRRRRPAAAHRFGRGHQERDPLVDQKNALYTDPKTHILRTEMSLLGDLGPAAPFLNPMDRVEIGSSSGGSWHVVVSDGMISETTADEEDNNEENTTTGGDSATNSDILYRGSRHRIPSARWGFSRSDSTPEDIGRLTELGAIMNSNTRRVISMNAKRNHLDTIRSDRLPNSGDASSASHSEFSYSVAQCPSQSGFLKDISTIGTVQVSHSLGIHFGLLGIILSLIQLIVVCSALSRRMVDSDIPGSSNTFKTESYLSELVCVMATSLAADTLLCARQYVLAAIILVFWTTCYMALIGPMVRDSPQTALSSFCLLKSGGSSELDQGTNVPDDGRRQQRYAYLALTHSLPWAVAAGTALLITFALPSSVADIPSPGTQMKLNLFFHGLHSLLVCQVDLKHASRIKTESPSLVLGTDSVEITLHNISNRVIAVTHSAQHSLAWSLLILIPLCIHVLLCTIYAVIIRLGMQRCRGMKRLGQKHQDTGRIICCITGVLLALILLEYFSCAVPVVWFMFAAPWSPSYDAETTQTSSYIHRLILIHLLIDPWLICGLIRVIMARMITQLNQSVSIDRPLHSERVLRSWSHESPIGTAGRNSAYHSQSMDVPGRPSAPSNGLMSCLPVTNRLSTTTTATDSRGLAVQPNGQAMLMPCVPSTNFYVSPIQTLQHSTGMDTGLFVPLEDHAVRLSPSQSDTLTMGHFHPNPASLSMSMTFANPTRSSTLGPLSIVQQTSPPAVNADVFPQLCEHHQKLLEQHYAVRLPEQDHCSGMISSIGLTTTAQTLVTCVSSASTSTTTTSQSGQLRAFGQVPRINSSSLKFADSLLMKPIIRLTSDESCATIASVSERTVSGAHLVQSNYPLMEHSPGSEDTGKLLSGRPPGGKSQATAAVMAAAAAAVAAQAGTMSRASTEQHTPAGVDPTQSSPTSQQHYQQQSNNDLKKPLHHSNLSTTTNESLQRLPKNDLVQRD</sequence>
<feature type="transmembrane region" description="Helical" evidence="2">
    <location>
        <begin position="810"/>
        <end position="834"/>
    </location>
</feature>
<gene>
    <name evidence="3" type="ORF">ECPE_LOCUS2056</name>
</gene>
<dbReference type="WBParaSite" id="ECPE_0000205601-mRNA-1">
    <property type="protein sequence ID" value="ECPE_0000205601-mRNA-1"/>
    <property type="gene ID" value="ECPE_0000205601"/>
</dbReference>
<feature type="compositionally biased region" description="Polar residues" evidence="1">
    <location>
        <begin position="1194"/>
        <end position="1211"/>
    </location>
</feature>
<feature type="region of interest" description="Disordered" evidence="1">
    <location>
        <begin position="1134"/>
        <end position="1159"/>
    </location>
</feature>
<evidence type="ECO:0000256" key="2">
    <source>
        <dbReference type="SAM" id="Phobius"/>
    </source>
</evidence>
<feature type="compositionally biased region" description="Polar residues" evidence="1">
    <location>
        <begin position="1220"/>
        <end position="1230"/>
    </location>
</feature>
<feature type="transmembrane region" description="Helical" evidence="2">
    <location>
        <begin position="764"/>
        <end position="790"/>
    </location>
</feature>
<feature type="transmembrane region" description="Helical" evidence="2">
    <location>
        <begin position="617"/>
        <end position="642"/>
    </location>
</feature>
<feature type="region of interest" description="Disordered" evidence="1">
    <location>
        <begin position="361"/>
        <end position="386"/>
    </location>
</feature>
<feature type="region of interest" description="Disordered" evidence="1">
    <location>
        <begin position="274"/>
        <end position="297"/>
    </location>
</feature>
<reference evidence="3 4" key="2">
    <citation type="submission" date="2018-11" db="EMBL/GenBank/DDBJ databases">
        <authorList>
            <consortium name="Pathogen Informatics"/>
        </authorList>
    </citation>
    <scope>NUCLEOTIDE SEQUENCE [LARGE SCALE GENOMIC DNA]</scope>
    <source>
        <strain evidence="3 4">Egypt</strain>
    </source>
</reference>
<evidence type="ECO:0000313" key="4">
    <source>
        <dbReference type="Proteomes" id="UP000272942"/>
    </source>
</evidence>
<organism evidence="5">
    <name type="scientific">Echinostoma caproni</name>
    <dbReference type="NCBI Taxonomy" id="27848"/>
    <lineage>
        <taxon>Eukaryota</taxon>
        <taxon>Metazoa</taxon>
        <taxon>Spiralia</taxon>
        <taxon>Lophotrochozoa</taxon>
        <taxon>Platyhelminthes</taxon>
        <taxon>Trematoda</taxon>
        <taxon>Digenea</taxon>
        <taxon>Plagiorchiida</taxon>
        <taxon>Echinostomata</taxon>
        <taxon>Echinostomatoidea</taxon>
        <taxon>Echinostomatidae</taxon>
        <taxon>Echinostoma</taxon>
    </lineage>
</organism>
<keyword evidence="2" id="KW-0812">Transmembrane</keyword>
<feature type="region of interest" description="Disordered" evidence="1">
    <location>
        <begin position="869"/>
        <end position="891"/>
    </location>
</feature>
<feature type="transmembrane region" description="Helical" evidence="2">
    <location>
        <begin position="558"/>
        <end position="579"/>
    </location>
</feature>
<dbReference type="EMBL" id="UZAN01039393">
    <property type="protein sequence ID" value="VDP65285.1"/>
    <property type="molecule type" value="Genomic_DNA"/>
</dbReference>
<reference evidence="5" key="1">
    <citation type="submission" date="2016-06" db="UniProtKB">
        <authorList>
            <consortium name="WormBaseParasite"/>
        </authorList>
    </citation>
    <scope>IDENTIFICATION</scope>
</reference>
<feature type="transmembrane region" description="Helical" evidence="2">
    <location>
        <begin position="490"/>
        <end position="513"/>
    </location>
</feature>
<keyword evidence="4" id="KW-1185">Reference proteome</keyword>
<dbReference type="Proteomes" id="UP000272942">
    <property type="component" value="Unassembled WGS sequence"/>
</dbReference>
<dbReference type="AlphaFoldDB" id="A0A183A521"/>
<feature type="region of interest" description="Disordered" evidence="1">
    <location>
        <begin position="1178"/>
        <end position="1242"/>
    </location>
</feature>
<keyword evidence="2" id="KW-0472">Membrane</keyword>
<feature type="compositionally biased region" description="Basic and acidic residues" evidence="1">
    <location>
        <begin position="63"/>
        <end position="77"/>
    </location>
</feature>